<dbReference type="PANTHER" id="PTHR43228">
    <property type="entry name" value="TWO-COMPONENT RESPONSE REGULATOR"/>
    <property type="match status" value="1"/>
</dbReference>
<comment type="caution">
    <text evidence="1">Lacks conserved residue(s) required for the propagation of feature annotation.</text>
</comment>
<dbReference type="PANTHER" id="PTHR43228:SF23">
    <property type="entry name" value="TWO-COMPONENT RESPONSE REGULATOR ARR22-LIKE"/>
    <property type="match status" value="1"/>
</dbReference>
<evidence type="ECO:0000313" key="4">
    <source>
        <dbReference type="Proteomes" id="UP000823775"/>
    </source>
</evidence>
<evidence type="ECO:0000259" key="2">
    <source>
        <dbReference type="PROSITE" id="PS50110"/>
    </source>
</evidence>
<sequence>MFSSGSSSSSSSKDKKKVGGKKLNILIVDNDGMSQSAYILCLQRCGVETLGVRNGKVAVRIHDITQMRFDLILMSYVMPDMDGIQETKKLRSMGITTMIVGMTTLDDNENIAKNLWKLALMNAMKSH</sequence>
<protein>
    <recommendedName>
        <fullName evidence="2">Response regulatory domain-containing protein</fullName>
    </recommendedName>
</protein>
<dbReference type="PROSITE" id="PS50110">
    <property type="entry name" value="RESPONSE_REGULATORY"/>
    <property type="match status" value="1"/>
</dbReference>
<dbReference type="InterPro" id="IPR011006">
    <property type="entry name" value="CheY-like_superfamily"/>
</dbReference>
<evidence type="ECO:0000256" key="1">
    <source>
        <dbReference type="PROSITE-ProRule" id="PRU00169"/>
    </source>
</evidence>
<dbReference type="Proteomes" id="UP000823775">
    <property type="component" value="Unassembled WGS sequence"/>
</dbReference>
<reference evidence="3 4" key="1">
    <citation type="journal article" date="2021" name="BMC Genomics">
        <title>Datura genome reveals duplications of psychoactive alkaloid biosynthetic genes and high mutation rate following tissue culture.</title>
        <authorList>
            <person name="Rajewski A."/>
            <person name="Carter-House D."/>
            <person name="Stajich J."/>
            <person name="Litt A."/>
        </authorList>
    </citation>
    <scope>NUCLEOTIDE SEQUENCE [LARGE SCALE GENOMIC DNA]</scope>
    <source>
        <strain evidence="3">AR-01</strain>
    </source>
</reference>
<dbReference type="EMBL" id="JACEIK010008660">
    <property type="protein sequence ID" value="MCE3051504.1"/>
    <property type="molecule type" value="Genomic_DNA"/>
</dbReference>
<feature type="domain" description="Response regulatory" evidence="2">
    <location>
        <begin position="24"/>
        <end position="127"/>
    </location>
</feature>
<keyword evidence="4" id="KW-1185">Reference proteome</keyword>
<evidence type="ECO:0000313" key="3">
    <source>
        <dbReference type="EMBL" id="MCE3051504.1"/>
    </source>
</evidence>
<comment type="caution">
    <text evidence="3">The sequence shown here is derived from an EMBL/GenBank/DDBJ whole genome shotgun (WGS) entry which is preliminary data.</text>
</comment>
<proteinExistence type="predicted"/>
<dbReference type="Gene3D" id="3.40.50.2300">
    <property type="match status" value="1"/>
</dbReference>
<organism evidence="3 4">
    <name type="scientific">Datura stramonium</name>
    <name type="common">Jimsonweed</name>
    <name type="synonym">Common thornapple</name>
    <dbReference type="NCBI Taxonomy" id="4076"/>
    <lineage>
        <taxon>Eukaryota</taxon>
        <taxon>Viridiplantae</taxon>
        <taxon>Streptophyta</taxon>
        <taxon>Embryophyta</taxon>
        <taxon>Tracheophyta</taxon>
        <taxon>Spermatophyta</taxon>
        <taxon>Magnoliopsida</taxon>
        <taxon>eudicotyledons</taxon>
        <taxon>Gunneridae</taxon>
        <taxon>Pentapetalae</taxon>
        <taxon>asterids</taxon>
        <taxon>lamiids</taxon>
        <taxon>Solanales</taxon>
        <taxon>Solanaceae</taxon>
        <taxon>Solanoideae</taxon>
        <taxon>Datureae</taxon>
        <taxon>Datura</taxon>
    </lineage>
</organism>
<name>A0ABS8WN21_DATST</name>
<dbReference type="SUPFAM" id="SSF52172">
    <property type="entry name" value="CheY-like"/>
    <property type="match status" value="1"/>
</dbReference>
<accession>A0ABS8WN21</accession>
<dbReference type="InterPro" id="IPR001789">
    <property type="entry name" value="Sig_transdc_resp-reg_receiver"/>
</dbReference>
<gene>
    <name evidence="3" type="ORF">HAX54_050005</name>
</gene>
<dbReference type="InterPro" id="IPR052048">
    <property type="entry name" value="ST_Response_Regulator"/>
</dbReference>
<dbReference type="Pfam" id="PF00072">
    <property type="entry name" value="Response_reg"/>
    <property type="match status" value="1"/>
</dbReference>
<dbReference type="CDD" id="cd00156">
    <property type="entry name" value="REC"/>
    <property type="match status" value="1"/>
</dbReference>
<dbReference type="SMART" id="SM00448">
    <property type="entry name" value="REC"/>
    <property type="match status" value="1"/>
</dbReference>